<reference evidence="1" key="2">
    <citation type="journal article" date="2015" name="Data Brief">
        <title>Shoot transcriptome of the giant reed, Arundo donax.</title>
        <authorList>
            <person name="Barrero R.A."/>
            <person name="Guerrero F.D."/>
            <person name="Moolhuijzen P."/>
            <person name="Goolsby J.A."/>
            <person name="Tidwell J."/>
            <person name="Bellgard S.E."/>
            <person name="Bellgard M.I."/>
        </authorList>
    </citation>
    <scope>NUCLEOTIDE SEQUENCE</scope>
    <source>
        <tissue evidence="1">Shoot tissue taken approximately 20 cm above the soil surface</tissue>
    </source>
</reference>
<reference evidence="1" key="1">
    <citation type="submission" date="2014-09" db="EMBL/GenBank/DDBJ databases">
        <authorList>
            <person name="Magalhaes I.L.F."/>
            <person name="Oliveira U."/>
            <person name="Santos F.R."/>
            <person name="Vidigal T.H.D.A."/>
            <person name="Brescovit A.D."/>
            <person name="Santos A.J."/>
        </authorList>
    </citation>
    <scope>NUCLEOTIDE SEQUENCE</scope>
    <source>
        <tissue evidence="1">Shoot tissue taken approximately 20 cm above the soil surface</tissue>
    </source>
</reference>
<evidence type="ECO:0000313" key="1">
    <source>
        <dbReference type="EMBL" id="JAD22017.1"/>
    </source>
</evidence>
<proteinExistence type="predicted"/>
<accession>A0A0A8YFM4</accession>
<dbReference type="AlphaFoldDB" id="A0A0A8YFM4"/>
<dbReference type="EMBL" id="GBRH01275878">
    <property type="protein sequence ID" value="JAD22017.1"/>
    <property type="molecule type" value="Transcribed_RNA"/>
</dbReference>
<organism evidence="1">
    <name type="scientific">Arundo donax</name>
    <name type="common">Giant reed</name>
    <name type="synonym">Donax arundinaceus</name>
    <dbReference type="NCBI Taxonomy" id="35708"/>
    <lineage>
        <taxon>Eukaryota</taxon>
        <taxon>Viridiplantae</taxon>
        <taxon>Streptophyta</taxon>
        <taxon>Embryophyta</taxon>
        <taxon>Tracheophyta</taxon>
        <taxon>Spermatophyta</taxon>
        <taxon>Magnoliopsida</taxon>
        <taxon>Liliopsida</taxon>
        <taxon>Poales</taxon>
        <taxon>Poaceae</taxon>
        <taxon>PACMAD clade</taxon>
        <taxon>Arundinoideae</taxon>
        <taxon>Arundineae</taxon>
        <taxon>Arundo</taxon>
    </lineage>
</organism>
<sequence length="72" mass="8554">MHLAQRLLTQLRACSDIEAEMLLFHYKKIREVIICRTTKKRNHTSEFSQVFMRTPKNDRALASHKLEMPMPL</sequence>
<name>A0A0A8YFM4_ARUDO</name>
<protein>
    <submittedName>
        <fullName evidence="1">Uncharacterized protein</fullName>
    </submittedName>
</protein>